<evidence type="ECO:0000256" key="13">
    <source>
        <dbReference type="RuleBase" id="RU364037"/>
    </source>
</evidence>
<dbReference type="Proteomes" id="UP000241362">
    <property type="component" value="Unassembled WGS sequence"/>
</dbReference>
<keyword evidence="15" id="KW-1185">Reference proteome</keyword>
<keyword evidence="10 13" id="KW-0238">DNA-binding</keyword>
<dbReference type="PANTHER" id="PTHR33202">
    <property type="entry name" value="ZINC UPTAKE REGULATION PROTEIN"/>
    <property type="match status" value="1"/>
</dbReference>
<name>A0A2T4JAM0_FUSBL</name>
<feature type="binding site" evidence="12">
    <location>
        <position position="93"/>
    </location>
    <ligand>
        <name>Fe cation</name>
        <dbReference type="ChEBI" id="CHEBI:24875"/>
    </ligand>
</feature>
<dbReference type="GO" id="GO:0008270">
    <property type="term" value="F:zinc ion binding"/>
    <property type="evidence" value="ECO:0007669"/>
    <property type="project" value="TreeGrafter"/>
</dbReference>
<evidence type="ECO:0000256" key="2">
    <source>
        <dbReference type="ARBA" id="ARBA00007957"/>
    </source>
</evidence>
<dbReference type="GO" id="GO:0000976">
    <property type="term" value="F:transcription cis-regulatory region binding"/>
    <property type="evidence" value="ECO:0007669"/>
    <property type="project" value="TreeGrafter"/>
</dbReference>
<evidence type="ECO:0000256" key="10">
    <source>
        <dbReference type="ARBA" id="ARBA00023125"/>
    </source>
</evidence>
<keyword evidence="6 13" id="KW-0678">Repressor</keyword>
<reference evidence="14 15" key="1">
    <citation type="submission" date="2018-03" db="EMBL/GenBank/DDBJ databases">
        <title>Rhodobacter blasticus.</title>
        <authorList>
            <person name="Meyer T.E."/>
            <person name="Miller S."/>
            <person name="Lodha T."/>
            <person name="Gandham S."/>
            <person name="Chintalapati S."/>
            <person name="Chintalapati V.R."/>
        </authorList>
    </citation>
    <scope>NUCLEOTIDE SEQUENCE [LARGE SCALE GENOMIC DNA]</scope>
    <source>
        <strain evidence="14 15">DSM 2131</strain>
    </source>
</reference>
<protein>
    <recommendedName>
        <fullName evidence="4 13">Ferric uptake regulation protein</fullName>
    </recommendedName>
</protein>
<comment type="similarity">
    <text evidence="2 13">Belongs to the Fur family.</text>
</comment>
<dbReference type="CDD" id="cd07153">
    <property type="entry name" value="Fur_like"/>
    <property type="match status" value="1"/>
</dbReference>
<dbReference type="GO" id="GO:0003700">
    <property type="term" value="F:DNA-binding transcription factor activity"/>
    <property type="evidence" value="ECO:0007669"/>
    <property type="project" value="UniProtKB-UniRule"/>
</dbReference>
<evidence type="ECO:0000256" key="12">
    <source>
        <dbReference type="PIRSR" id="PIRSR602481-2"/>
    </source>
</evidence>
<evidence type="ECO:0000256" key="3">
    <source>
        <dbReference type="ARBA" id="ARBA00011738"/>
    </source>
</evidence>
<keyword evidence="7 12" id="KW-0479">Metal-binding</keyword>
<comment type="cofactor">
    <cofactor evidence="12">
        <name>Mn(2+)</name>
        <dbReference type="ChEBI" id="CHEBI:29035"/>
    </cofactor>
    <cofactor evidence="12">
        <name>Fe(2+)</name>
        <dbReference type="ChEBI" id="CHEBI:29033"/>
    </cofactor>
    <text evidence="12">Binds 1 Mn(2+) or Fe(2+) ion per subunit.</text>
</comment>
<evidence type="ECO:0000256" key="7">
    <source>
        <dbReference type="ARBA" id="ARBA00022723"/>
    </source>
</evidence>
<feature type="binding site" evidence="12">
    <location>
        <position position="131"/>
    </location>
    <ligand>
        <name>Fe cation</name>
        <dbReference type="ChEBI" id="CHEBI:24875"/>
    </ligand>
</feature>
<keyword evidence="11 13" id="KW-0804">Transcription</keyword>
<keyword evidence="8 13" id="KW-0862">Zinc</keyword>
<dbReference type="GO" id="GO:1900376">
    <property type="term" value="P:regulation of secondary metabolite biosynthetic process"/>
    <property type="evidence" value="ECO:0007669"/>
    <property type="project" value="TreeGrafter"/>
</dbReference>
<evidence type="ECO:0000256" key="9">
    <source>
        <dbReference type="ARBA" id="ARBA00023015"/>
    </source>
</evidence>
<dbReference type="InterPro" id="IPR043135">
    <property type="entry name" value="Fur_C"/>
</dbReference>
<dbReference type="EMBL" id="PZKE01000005">
    <property type="protein sequence ID" value="PTE14941.1"/>
    <property type="molecule type" value="Genomic_DNA"/>
</dbReference>
<feature type="binding site" evidence="12">
    <location>
        <position position="95"/>
    </location>
    <ligand>
        <name>Fe cation</name>
        <dbReference type="ChEBI" id="CHEBI:24875"/>
    </ligand>
</feature>
<dbReference type="GO" id="GO:0005829">
    <property type="term" value="C:cytosol"/>
    <property type="evidence" value="ECO:0007669"/>
    <property type="project" value="TreeGrafter"/>
</dbReference>
<dbReference type="SUPFAM" id="SSF46785">
    <property type="entry name" value="Winged helix' DNA-binding domain"/>
    <property type="match status" value="1"/>
</dbReference>
<dbReference type="Gene3D" id="1.10.10.10">
    <property type="entry name" value="Winged helix-like DNA-binding domain superfamily/Winged helix DNA-binding domain"/>
    <property type="match status" value="1"/>
</dbReference>
<evidence type="ECO:0000256" key="1">
    <source>
        <dbReference type="ARBA" id="ARBA00004496"/>
    </source>
</evidence>
<dbReference type="InterPro" id="IPR036388">
    <property type="entry name" value="WH-like_DNA-bd_sf"/>
</dbReference>
<evidence type="ECO:0000256" key="5">
    <source>
        <dbReference type="ARBA" id="ARBA00022490"/>
    </source>
</evidence>
<evidence type="ECO:0000313" key="15">
    <source>
        <dbReference type="Proteomes" id="UP000241362"/>
    </source>
</evidence>
<dbReference type="InterPro" id="IPR036390">
    <property type="entry name" value="WH_DNA-bd_sf"/>
</dbReference>
<dbReference type="InterPro" id="IPR002481">
    <property type="entry name" value="FUR"/>
</dbReference>
<evidence type="ECO:0000256" key="6">
    <source>
        <dbReference type="ARBA" id="ARBA00022491"/>
    </source>
</evidence>
<evidence type="ECO:0000256" key="11">
    <source>
        <dbReference type="ARBA" id="ARBA00023163"/>
    </source>
</evidence>
<proteinExistence type="inferred from homology"/>
<evidence type="ECO:0000313" key="14">
    <source>
        <dbReference type="EMBL" id="PTE14941.1"/>
    </source>
</evidence>
<accession>A0A2T4JAM0</accession>
<dbReference type="GO" id="GO:0045892">
    <property type="term" value="P:negative regulation of DNA-templated transcription"/>
    <property type="evidence" value="ECO:0007669"/>
    <property type="project" value="TreeGrafter"/>
</dbReference>
<dbReference type="AlphaFoldDB" id="A0A2T4JAM0"/>
<keyword evidence="5 13" id="KW-0963">Cytoplasm</keyword>
<sequence length="141" mass="16164">MKKPQDKTARMTKALREGGVRVTRQREALLKVLTEAADHPDAAELHRRAQVLDDTVSLATVYRTLTVLEREGVVHRHSFESGGARFEVADPVHHDHIVDIDTGHIIEFRNDKIEELQRLIAAEMGYEIVHHRLELYCRKLA</sequence>
<comment type="caution">
    <text evidence="14">The sequence shown here is derived from an EMBL/GenBank/DDBJ whole genome shotgun (WGS) entry which is preliminary data.</text>
</comment>
<feature type="binding site" evidence="12">
    <location>
        <position position="114"/>
    </location>
    <ligand>
        <name>Fe cation</name>
        <dbReference type="ChEBI" id="CHEBI:24875"/>
    </ligand>
</feature>
<comment type="subunit">
    <text evidence="3 13">Homodimer.</text>
</comment>
<keyword evidence="9 13" id="KW-0805">Transcription regulation</keyword>
<dbReference type="PANTHER" id="PTHR33202:SF2">
    <property type="entry name" value="FERRIC UPTAKE REGULATION PROTEIN"/>
    <property type="match status" value="1"/>
</dbReference>
<evidence type="ECO:0000256" key="8">
    <source>
        <dbReference type="ARBA" id="ARBA00022833"/>
    </source>
</evidence>
<evidence type="ECO:0000256" key="4">
    <source>
        <dbReference type="ARBA" id="ARBA00020910"/>
    </source>
</evidence>
<dbReference type="Gene3D" id="3.30.1490.190">
    <property type="match status" value="1"/>
</dbReference>
<comment type="subcellular location">
    <subcellularLocation>
        <location evidence="1 13">Cytoplasm</location>
    </subcellularLocation>
</comment>
<organism evidence="14 15">
    <name type="scientific">Fuscovulum blasticum DSM 2131</name>
    <dbReference type="NCBI Taxonomy" id="1188250"/>
    <lineage>
        <taxon>Bacteria</taxon>
        <taxon>Pseudomonadati</taxon>
        <taxon>Pseudomonadota</taxon>
        <taxon>Alphaproteobacteria</taxon>
        <taxon>Rhodobacterales</taxon>
        <taxon>Paracoccaceae</taxon>
        <taxon>Pseudogemmobacter</taxon>
    </lineage>
</organism>
<gene>
    <name evidence="13" type="primary">fur</name>
    <name evidence="14" type="ORF">C5F44_06485</name>
</gene>
<dbReference type="RefSeq" id="WP_107672716.1">
    <property type="nucleotide sequence ID" value="NZ_PZKE01000005.1"/>
</dbReference>
<keyword evidence="12 13" id="KW-0408">Iron</keyword>
<dbReference type="Pfam" id="PF01475">
    <property type="entry name" value="FUR"/>
    <property type="match status" value="1"/>
</dbReference>